<evidence type="ECO:0000256" key="2">
    <source>
        <dbReference type="SAM" id="Phobius"/>
    </source>
</evidence>
<keyword evidence="2" id="KW-0472">Membrane</keyword>
<dbReference type="RefSeq" id="WP_089296855.1">
    <property type="nucleotide sequence ID" value="NZ_BOMU01000074.1"/>
</dbReference>
<gene>
    <name evidence="3" type="ORF">SAMN06264365_115121</name>
</gene>
<protein>
    <recommendedName>
        <fullName evidence="5">Integrin beta 3</fullName>
    </recommendedName>
</protein>
<feature type="compositionally biased region" description="Polar residues" evidence="1">
    <location>
        <begin position="256"/>
        <end position="265"/>
    </location>
</feature>
<reference evidence="3 4" key="1">
    <citation type="submission" date="2017-06" db="EMBL/GenBank/DDBJ databases">
        <authorList>
            <person name="Kim H.J."/>
            <person name="Triplett B.A."/>
        </authorList>
    </citation>
    <scope>NUCLEOTIDE SEQUENCE [LARGE SCALE GENOMIC DNA]</scope>
    <source>
        <strain evidence="3 4">DSM 43151</strain>
    </source>
</reference>
<evidence type="ECO:0000313" key="3">
    <source>
        <dbReference type="EMBL" id="SNS42608.1"/>
    </source>
</evidence>
<accession>A0A239EEA0</accession>
<dbReference type="EMBL" id="FZNR01000015">
    <property type="protein sequence ID" value="SNS42608.1"/>
    <property type="molecule type" value="Genomic_DNA"/>
</dbReference>
<keyword evidence="2" id="KW-0812">Transmembrane</keyword>
<feature type="compositionally biased region" description="Basic and acidic residues" evidence="1">
    <location>
        <begin position="226"/>
        <end position="239"/>
    </location>
</feature>
<keyword evidence="4" id="KW-1185">Reference proteome</keyword>
<keyword evidence="2" id="KW-1133">Transmembrane helix</keyword>
<dbReference type="Proteomes" id="UP000198415">
    <property type="component" value="Unassembled WGS sequence"/>
</dbReference>
<name>A0A239EEA0_9ACTN</name>
<feature type="compositionally biased region" description="Low complexity" evidence="1">
    <location>
        <begin position="1"/>
        <end position="26"/>
    </location>
</feature>
<organism evidence="3 4">
    <name type="scientific">Actinoplanes regularis</name>
    <dbReference type="NCBI Taxonomy" id="52697"/>
    <lineage>
        <taxon>Bacteria</taxon>
        <taxon>Bacillati</taxon>
        <taxon>Actinomycetota</taxon>
        <taxon>Actinomycetes</taxon>
        <taxon>Micromonosporales</taxon>
        <taxon>Micromonosporaceae</taxon>
        <taxon>Actinoplanes</taxon>
    </lineage>
</organism>
<feature type="region of interest" description="Disordered" evidence="1">
    <location>
        <begin position="1"/>
        <end position="44"/>
    </location>
</feature>
<feature type="region of interest" description="Disordered" evidence="1">
    <location>
        <begin position="226"/>
        <end position="265"/>
    </location>
</feature>
<feature type="transmembrane region" description="Helical" evidence="2">
    <location>
        <begin position="58"/>
        <end position="78"/>
    </location>
</feature>
<proteinExistence type="predicted"/>
<dbReference type="AlphaFoldDB" id="A0A239EEA0"/>
<evidence type="ECO:0000313" key="4">
    <source>
        <dbReference type="Proteomes" id="UP000198415"/>
    </source>
</evidence>
<sequence>MARVGASVPPPGNGAAPVPRNANAAGSGPLSRTGDEFGAEPEGSLSELRQKLRTQRRLRLITLTTLAALVLLVLPAFFGIRAVSSDPVFASLDALSVPSWAAQKTKDNGSGSRWCLIDCRFRERVTDSERPFKETTEAYTKALKAAGWTQWKVVDCPESPVKAEEGTYTCWKRDEFTLDLAIGLPSCALDQLALDAYPAAGTEAAEAGEGAPEKCEGSTVSIKVRNEIADDRGKTDKKPGPVGVTPEPVLDENDPLLQQPTPEAS</sequence>
<evidence type="ECO:0000256" key="1">
    <source>
        <dbReference type="SAM" id="MobiDB-lite"/>
    </source>
</evidence>
<evidence type="ECO:0008006" key="5">
    <source>
        <dbReference type="Google" id="ProtNLM"/>
    </source>
</evidence>